<dbReference type="Gene3D" id="1.25.40.1010">
    <property type="match status" value="1"/>
</dbReference>
<dbReference type="GeneID" id="89928212"/>
<dbReference type="FunFam" id="1.25.40.1040:FF:000003">
    <property type="entry name" value="N-terminal acetyltransferase A, auxiliary subunit"/>
    <property type="match status" value="1"/>
</dbReference>
<dbReference type="GO" id="GO:0031415">
    <property type="term" value="C:NatA complex"/>
    <property type="evidence" value="ECO:0007669"/>
    <property type="project" value="TreeGrafter"/>
</dbReference>
<dbReference type="RefSeq" id="XP_064657914.1">
    <property type="nucleotide sequence ID" value="XM_064804113.1"/>
</dbReference>
<feature type="repeat" description="TPR" evidence="3">
    <location>
        <begin position="81"/>
        <end position="114"/>
    </location>
</feature>
<keyword evidence="1" id="KW-0677">Repeat</keyword>
<evidence type="ECO:0000256" key="4">
    <source>
        <dbReference type="SAM" id="MobiDB-lite"/>
    </source>
</evidence>
<dbReference type="Gene3D" id="1.25.40.1040">
    <property type="match status" value="1"/>
</dbReference>
<sequence>MAAKQQSQLPSKEASLFRHLVQNYESKQYKKGLKNAEQILKKHPKHGDTQAMKALILSNQGKNDEAFALCKVALANSMKSNVCWHVYGLLWRQIKNYQEAMKAYKMALNLDPDSTQIQRDLAHLQVQMRDYNGFVQTRRKMLQAKPQFRQNWTALAVALHLSGDLAGAEDVLQKFEQTLEKNPPPKSDIEHAEAVLYKNTIIAEEGELERALEHVEGLYKSALDKTSVMEYKADYLLRLDRKADAEAAYRLLLARNQEKREYYEALEKALGLDRSKSEDQEKLLQMYQSFADQSERIDAARRIPLDFLEGDAFRKHAEQYLRRMFSKGIPSTFANVKQLYSDPAKKQTLRELAEKLLSEQPSANGDAAPAQANGSIDGASKPQKSDPTTTWQLSVNYFLAQHYDYHLSRDLAKAQQYIDKAISLNPSETDYTYQMTRARILKHQGSVSKASKTMNDAREMDLKDRYINTKCAKYQLRNNEHDTAVSTMGLFTRKEAVGGPLGDLTDMQCVWFLTEDGESYLRQGRLSLALKRFKTVYDVFETWTDDQFDFHSFSLRKGMVRAYVDMIRWEDGLREHPFFSRAALSAIRVYCMLFDKPELASQSHLNGVAGESNAEKKKAAKKARKEAERVEAEKKAKAAKAPQPKADDEGSVKKEDTDPNGLELVKTDKPLEEAMKYVAPLLELSPKTLEHQIAGFGVFIRRKKYLPALKCLLAARALDPSHPRCHELSGRLQFALQNFSEPLPEKAQSVVDATFLSTLPSQPIADVNEAFLQANKDSAPHVHSAVRLRYALKADEEARKRGVQDLLASLGAEGTSWEEALEGLRVLGEIEADAEARGEYVKAARERWGQAEVFVVS</sequence>
<feature type="region of interest" description="Disordered" evidence="4">
    <location>
        <begin position="604"/>
        <end position="665"/>
    </location>
</feature>
<feature type="compositionally biased region" description="Basic and acidic residues" evidence="4">
    <location>
        <begin position="645"/>
        <end position="657"/>
    </location>
</feature>
<comment type="caution">
    <text evidence="5">The sequence shown here is derived from an EMBL/GenBank/DDBJ whole genome shotgun (WGS) entry which is preliminary data.</text>
</comment>
<feature type="compositionally biased region" description="Basic and acidic residues" evidence="4">
    <location>
        <begin position="625"/>
        <end position="636"/>
    </location>
</feature>
<feature type="region of interest" description="Disordered" evidence="4">
    <location>
        <begin position="360"/>
        <end position="388"/>
    </location>
</feature>
<dbReference type="SMART" id="SM00028">
    <property type="entry name" value="TPR"/>
    <property type="match status" value="4"/>
</dbReference>
<dbReference type="Pfam" id="PF12569">
    <property type="entry name" value="NatA_aux_su"/>
    <property type="match status" value="1"/>
</dbReference>
<evidence type="ECO:0000313" key="5">
    <source>
        <dbReference type="EMBL" id="KAK5168304.1"/>
    </source>
</evidence>
<dbReference type="PIRSF" id="PIRSF000422">
    <property type="entry name" value="N-terminal-AcTrfase-A_aux_su"/>
    <property type="match status" value="1"/>
</dbReference>
<name>A0AAV9P6F1_9PEZI</name>
<dbReference type="EMBL" id="JAVRRT010000010">
    <property type="protein sequence ID" value="KAK5168304.1"/>
    <property type="molecule type" value="Genomic_DNA"/>
</dbReference>
<dbReference type="SUPFAM" id="SSF48452">
    <property type="entry name" value="TPR-like"/>
    <property type="match status" value="3"/>
</dbReference>
<evidence type="ECO:0000256" key="1">
    <source>
        <dbReference type="ARBA" id="ARBA00022737"/>
    </source>
</evidence>
<accession>A0AAV9P6F1</accession>
<gene>
    <name evidence="5" type="ORF">LTR77_006873</name>
</gene>
<dbReference type="PANTHER" id="PTHR22767:SF2">
    <property type="entry name" value="N(ALPHA)-ACETYLTRANSFERASE 15_16, ISOFORM A"/>
    <property type="match status" value="1"/>
</dbReference>
<proteinExistence type="predicted"/>
<dbReference type="AlphaFoldDB" id="A0AAV9P6F1"/>
<keyword evidence="6" id="KW-1185">Reference proteome</keyword>
<protein>
    <submittedName>
        <fullName evidence="5">Uncharacterized protein</fullName>
    </submittedName>
</protein>
<evidence type="ECO:0000256" key="3">
    <source>
        <dbReference type="PROSITE-ProRule" id="PRU00339"/>
    </source>
</evidence>
<keyword evidence="2 3" id="KW-0802">TPR repeat</keyword>
<dbReference type="InterPro" id="IPR011990">
    <property type="entry name" value="TPR-like_helical_dom_sf"/>
</dbReference>
<dbReference type="PANTHER" id="PTHR22767">
    <property type="entry name" value="N-TERMINAL ACETYLTRANSFERASE-RELATED"/>
    <property type="match status" value="1"/>
</dbReference>
<dbReference type="InterPro" id="IPR021183">
    <property type="entry name" value="NatA_aux_su"/>
</dbReference>
<organism evidence="5 6">
    <name type="scientific">Saxophila tyrrhenica</name>
    <dbReference type="NCBI Taxonomy" id="1690608"/>
    <lineage>
        <taxon>Eukaryota</taxon>
        <taxon>Fungi</taxon>
        <taxon>Dikarya</taxon>
        <taxon>Ascomycota</taxon>
        <taxon>Pezizomycotina</taxon>
        <taxon>Dothideomycetes</taxon>
        <taxon>Dothideomycetidae</taxon>
        <taxon>Mycosphaerellales</taxon>
        <taxon>Extremaceae</taxon>
        <taxon>Saxophila</taxon>
    </lineage>
</organism>
<reference evidence="5 6" key="1">
    <citation type="submission" date="2023-08" db="EMBL/GenBank/DDBJ databases">
        <title>Black Yeasts Isolated from many extreme environments.</title>
        <authorList>
            <person name="Coleine C."/>
            <person name="Stajich J.E."/>
            <person name="Selbmann L."/>
        </authorList>
    </citation>
    <scope>NUCLEOTIDE SEQUENCE [LARGE SCALE GENOMIC DNA]</scope>
    <source>
        <strain evidence="5 6">CCFEE 5935</strain>
    </source>
</reference>
<dbReference type="PROSITE" id="PS50005">
    <property type="entry name" value="TPR"/>
    <property type="match status" value="1"/>
</dbReference>
<dbReference type="Proteomes" id="UP001337655">
    <property type="component" value="Unassembled WGS sequence"/>
</dbReference>
<evidence type="ECO:0000313" key="6">
    <source>
        <dbReference type="Proteomes" id="UP001337655"/>
    </source>
</evidence>
<dbReference type="Pfam" id="PF13181">
    <property type="entry name" value="TPR_8"/>
    <property type="match status" value="1"/>
</dbReference>
<dbReference type="InterPro" id="IPR019734">
    <property type="entry name" value="TPR_rpt"/>
</dbReference>
<evidence type="ECO:0000256" key="2">
    <source>
        <dbReference type="ARBA" id="ARBA00022803"/>
    </source>
</evidence>